<evidence type="ECO:0000256" key="1">
    <source>
        <dbReference type="SAM" id="MobiDB-lite"/>
    </source>
</evidence>
<name>M3Y6D3_MUSPF</name>
<feature type="region of interest" description="Disordered" evidence="1">
    <location>
        <begin position="119"/>
        <end position="182"/>
    </location>
</feature>
<proteinExistence type="predicted"/>
<dbReference type="EMBL" id="AEYP01090944">
    <property type="status" value="NOT_ANNOTATED_CDS"/>
    <property type="molecule type" value="Genomic_DNA"/>
</dbReference>
<feature type="compositionally biased region" description="Pro residues" evidence="1">
    <location>
        <begin position="156"/>
        <end position="165"/>
    </location>
</feature>
<sequence length="323" mass="35487">KLSERPSQEVGQECAVPTFDLCRQHSHSLPQIEDVVTRHKEVPSPQFPTPTWPRLCQGSEHCPRRGQERRERRGRGGPGALHRARRSQLPKDVDARPCKECRAPQPVRKSRCHVNSLARPGPAAAQLSDLCPPRPRGRPIPAQPRASQWSRHLPAFPKPSSPDFPPQGLQDPSSVDSAASPPGTQMFLFTRVARAPRPSPGVDPPLLVPVPYAVGLHTETLTYGVHSRAGALHRRTQPFQIAEAWDSDAVASDSAFKVSGFLSARPALTACPRGDWLRWPVGQGLHAWDSQRVTGLGLNLSQGSWDLLWWARGCCGGGKHTFI</sequence>
<feature type="compositionally biased region" description="Low complexity" evidence="1">
    <location>
        <begin position="171"/>
        <end position="182"/>
    </location>
</feature>
<dbReference type="AlphaFoldDB" id="M3Y6D3"/>
<feature type="region of interest" description="Disordered" evidence="1">
    <location>
        <begin position="41"/>
        <end position="93"/>
    </location>
</feature>
<accession>M3Y6D3</accession>
<protein>
    <submittedName>
        <fullName evidence="2">Uncharacterized protein</fullName>
    </submittedName>
</protein>
<organism evidence="2">
    <name type="scientific">Mustela putorius furo</name>
    <name type="common">European domestic ferret</name>
    <name type="synonym">Mustela furo</name>
    <dbReference type="NCBI Taxonomy" id="9669"/>
    <lineage>
        <taxon>Eukaryota</taxon>
        <taxon>Metazoa</taxon>
        <taxon>Chordata</taxon>
        <taxon>Craniata</taxon>
        <taxon>Vertebrata</taxon>
        <taxon>Euteleostomi</taxon>
        <taxon>Mammalia</taxon>
        <taxon>Eutheria</taxon>
        <taxon>Laurasiatheria</taxon>
        <taxon>Carnivora</taxon>
        <taxon>Caniformia</taxon>
        <taxon>Musteloidea</taxon>
        <taxon>Mustelidae</taxon>
        <taxon>Mustelinae</taxon>
        <taxon>Mustela</taxon>
    </lineage>
</organism>
<dbReference type="Ensembl" id="ENSMPUT00000006998.1">
    <property type="protein sequence ID" value="ENSMPUP00000006884.1"/>
    <property type="gene ID" value="ENSMPUG00000006939.1"/>
</dbReference>
<evidence type="ECO:0000313" key="2">
    <source>
        <dbReference type="Ensembl" id="ENSMPUP00000006884.1"/>
    </source>
</evidence>
<dbReference type="InParanoid" id="M3Y6D3"/>
<dbReference type="HOGENOM" id="CLU_862055_0_0_1"/>
<reference evidence="2" key="1">
    <citation type="submission" date="2024-06" db="UniProtKB">
        <authorList>
            <consortium name="Ensembl"/>
        </authorList>
    </citation>
    <scope>IDENTIFICATION</scope>
</reference>
<feature type="compositionally biased region" description="Basic and acidic residues" evidence="1">
    <location>
        <begin position="61"/>
        <end position="71"/>
    </location>
</feature>